<dbReference type="EMBL" id="MU001684">
    <property type="protein sequence ID" value="KAF2456256.1"/>
    <property type="molecule type" value="Genomic_DNA"/>
</dbReference>
<evidence type="ECO:0000313" key="2">
    <source>
        <dbReference type="EMBL" id="KAF2456256.1"/>
    </source>
</evidence>
<feature type="region of interest" description="Disordered" evidence="1">
    <location>
        <begin position="250"/>
        <end position="288"/>
    </location>
</feature>
<evidence type="ECO:0000256" key="1">
    <source>
        <dbReference type="SAM" id="MobiDB-lite"/>
    </source>
</evidence>
<name>A0A6A6NWZ2_9PEZI</name>
<dbReference type="InterPro" id="IPR053044">
    <property type="entry name" value="Metallo-hydrolase/TatD-type"/>
</dbReference>
<protein>
    <submittedName>
        <fullName evidence="2">Cut9 interacting protein Scn1</fullName>
    </submittedName>
</protein>
<accession>A0A6A6NWZ2</accession>
<organism evidence="2 3">
    <name type="scientific">Lineolata rhizophorae</name>
    <dbReference type="NCBI Taxonomy" id="578093"/>
    <lineage>
        <taxon>Eukaryota</taxon>
        <taxon>Fungi</taxon>
        <taxon>Dikarya</taxon>
        <taxon>Ascomycota</taxon>
        <taxon>Pezizomycotina</taxon>
        <taxon>Dothideomycetes</taxon>
        <taxon>Dothideomycetes incertae sedis</taxon>
        <taxon>Lineolatales</taxon>
        <taxon>Lineolataceae</taxon>
        <taxon>Lineolata</taxon>
    </lineage>
</organism>
<dbReference type="InterPro" id="IPR032466">
    <property type="entry name" value="Metal_Hydrolase"/>
</dbReference>
<dbReference type="PANTHER" id="PTHR47345">
    <property type="entry name" value="CUT9-INTERACTING PROTEIN SCN1"/>
    <property type="match status" value="1"/>
</dbReference>
<dbReference type="PANTHER" id="PTHR47345:SF1">
    <property type="entry name" value="CUT9-INTERACTING PROTEIN SCN1"/>
    <property type="match status" value="1"/>
</dbReference>
<sequence length="399" mass="44726">MSNRQPKEEFPWDLGVFDAHCHPTDTLSSIPGIRGMRAKCLTIMATRAEDQPLVAKAADELGIAADLATSSWPESLGQVRPGVVPSFGWHPWFSHQVFVDDGRGDGRSALQEDAKVDHYRSVLTAQGNETLDRDFCLKLPDPRPLSEFIAETRDYLKRYPHALVGEVGLDKSFRLPEAWLPHEHASRDETLTPGGREGRKLSPHKVQVEHQKRVLKAQLQLAGEMQRAVSVHGVQAHGIVFETLQETWRGHERRVQSRRERKRRGSAPNAHSGEEPATNASKAKEALPKPYPPRVCLHSYSGPPEAVKQYTNPAVPAEIYFSFSAVINFSSSGASKTEQAIKVVPDNMILVESDLHTAGLQMDEKLEEMARKICDLRGWNLRDGIIQLRENWKRFVFGS</sequence>
<feature type="region of interest" description="Disordered" evidence="1">
    <location>
        <begin position="185"/>
        <end position="209"/>
    </location>
</feature>
<dbReference type="SUPFAM" id="SSF51556">
    <property type="entry name" value="Metallo-dependent hydrolases"/>
    <property type="match status" value="1"/>
</dbReference>
<dbReference type="Gene3D" id="3.20.20.140">
    <property type="entry name" value="Metal-dependent hydrolases"/>
    <property type="match status" value="1"/>
</dbReference>
<dbReference type="GO" id="GO:0016788">
    <property type="term" value="F:hydrolase activity, acting on ester bonds"/>
    <property type="evidence" value="ECO:0007669"/>
    <property type="project" value="InterPro"/>
</dbReference>
<dbReference type="OrthoDB" id="413993at2759"/>
<dbReference type="Pfam" id="PF01026">
    <property type="entry name" value="TatD_DNase"/>
    <property type="match status" value="1"/>
</dbReference>
<dbReference type="InterPro" id="IPR001130">
    <property type="entry name" value="TatD-like"/>
</dbReference>
<dbReference type="AlphaFoldDB" id="A0A6A6NWZ2"/>
<proteinExistence type="predicted"/>
<reference evidence="2" key="1">
    <citation type="journal article" date="2020" name="Stud. Mycol.">
        <title>101 Dothideomycetes genomes: a test case for predicting lifestyles and emergence of pathogens.</title>
        <authorList>
            <person name="Haridas S."/>
            <person name="Albert R."/>
            <person name="Binder M."/>
            <person name="Bloem J."/>
            <person name="Labutti K."/>
            <person name="Salamov A."/>
            <person name="Andreopoulos B."/>
            <person name="Baker S."/>
            <person name="Barry K."/>
            <person name="Bills G."/>
            <person name="Bluhm B."/>
            <person name="Cannon C."/>
            <person name="Castanera R."/>
            <person name="Culley D."/>
            <person name="Daum C."/>
            <person name="Ezra D."/>
            <person name="Gonzalez J."/>
            <person name="Henrissat B."/>
            <person name="Kuo A."/>
            <person name="Liang C."/>
            <person name="Lipzen A."/>
            <person name="Lutzoni F."/>
            <person name="Magnuson J."/>
            <person name="Mondo S."/>
            <person name="Nolan M."/>
            <person name="Ohm R."/>
            <person name="Pangilinan J."/>
            <person name="Park H.-J."/>
            <person name="Ramirez L."/>
            <person name="Alfaro M."/>
            <person name="Sun H."/>
            <person name="Tritt A."/>
            <person name="Yoshinaga Y."/>
            <person name="Zwiers L.-H."/>
            <person name="Turgeon B."/>
            <person name="Goodwin S."/>
            <person name="Spatafora J."/>
            <person name="Crous P."/>
            <person name="Grigoriev I."/>
        </authorList>
    </citation>
    <scope>NUCLEOTIDE SEQUENCE</scope>
    <source>
        <strain evidence="2">ATCC 16933</strain>
    </source>
</reference>
<dbReference type="Proteomes" id="UP000799766">
    <property type="component" value="Unassembled WGS sequence"/>
</dbReference>
<keyword evidence="3" id="KW-1185">Reference proteome</keyword>
<gene>
    <name evidence="2" type="ORF">BDY21DRAFT_288291</name>
</gene>
<evidence type="ECO:0000313" key="3">
    <source>
        <dbReference type="Proteomes" id="UP000799766"/>
    </source>
</evidence>